<proteinExistence type="predicted"/>
<dbReference type="PANTHER" id="PTHR43721:SF9">
    <property type="entry name" value="GTP-BINDING PROTEIN 1"/>
    <property type="match status" value="1"/>
</dbReference>
<organism evidence="1 2">
    <name type="scientific">Magallana gigas</name>
    <name type="common">Pacific oyster</name>
    <name type="synonym">Crassostrea gigas</name>
    <dbReference type="NCBI Taxonomy" id="29159"/>
    <lineage>
        <taxon>Eukaryota</taxon>
        <taxon>Metazoa</taxon>
        <taxon>Spiralia</taxon>
        <taxon>Lophotrochozoa</taxon>
        <taxon>Mollusca</taxon>
        <taxon>Bivalvia</taxon>
        <taxon>Autobranchia</taxon>
        <taxon>Pteriomorphia</taxon>
        <taxon>Ostreida</taxon>
        <taxon>Ostreoidea</taxon>
        <taxon>Ostreidae</taxon>
        <taxon>Magallana</taxon>
    </lineage>
</organism>
<reference evidence="1" key="1">
    <citation type="submission" date="2022-08" db="UniProtKB">
        <authorList>
            <consortium name="EnsemblMetazoa"/>
        </authorList>
    </citation>
    <scope>IDENTIFICATION</scope>
    <source>
        <strain evidence="1">05x7-T-G4-1.051#20</strain>
    </source>
</reference>
<dbReference type="GO" id="GO:0003746">
    <property type="term" value="F:translation elongation factor activity"/>
    <property type="evidence" value="ECO:0007669"/>
    <property type="project" value="TreeGrafter"/>
</dbReference>
<sequence length="142" mass="15526">MENGENLFSPEEEEDVAMSSVVSKGHLISPNNEEYDIIVDMIKERLDEGQGETIYEVGTGEGDAPGLSQEDMQASIATLKSIADSLGLEMAQLRERKEGEGLVTEFLLRRSLEFDDFMEVRVAVVGNVDAGKSTLLGVVDSR</sequence>
<dbReference type="Proteomes" id="UP000005408">
    <property type="component" value="Unassembled WGS sequence"/>
</dbReference>
<accession>A0A8W8M0L3</accession>
<dbReference type="PANTHER" id="PTHR43721">
    <property type="entry name" value="ELONGATION FACTOR TU-RELATED"/>
    <property type="match status" value="1"/>
</dbReference>
<name>A0A8W8M0L3_MAGGI</name>
<protein>
    <recommendedName>
        <fullName evidence="3">GTP-binding protein 1</fullName>
    </recommendedName>
</protein>
<dbReference type="InterPro" id="IPR050055">
    <property type="entry name" value="EF-Tu_GTPase"/>
</dbReference>
<dbReference type="AlphaFoldDB" id="A0A8W8M0L3"/>
<evidence type="ECO:0000313" key="1">
    <source>
        <dbReference type="EnsemblMetazoa" id="G2999.13:cds"/>
    </source>
</evidence>
<keyword evidence="2" id="KW-1185">Reference proteome</keyword>
<evidence type="ECO:0000313" key="2">
    <source>
        <dbReference type="Proteomes" id="UP000005408"/>
    </source>
</evidence>
<evidence type="ECO:0008006" key="3">
    <source>
        <dbReference type="Google" id="ProtNLM"/>
    </source>
</evidence>
<dbReference type="EnsemblMetazoa" id="G2999.13">
    <property type="protein sequence ID" value="G2999.13:cds"/>
    <property type="gene ID" value="G2999"/>
</dbReference>